<proteinExistence type="predicted"/>
<protein>
    <submittedName>
        <fullName evidence="1">Uncharacterized protein</fullName>
    </submittedName>
</protein>
<dbReference type="Proteomes" id="UP000523007">
    <property type="component" value="Unassembled WGS sequence"/>
</dbReference>
<organism evidence="1 2">
    <name type="scientific">Lipingzhangella halophila</name>
    <dbReference type="NCBI Taxonomy" id="1783352"/>
    <lineage>
        <taxon>Bacteria</taxon>
        <taxon>Bacillati</taxon>
        <taxon>Actinomycetota</taxon>
        <taxon>Actinomycetes</taxon>
        <taxon>Streptosporangiales</taxon>
        <taxon>Nocardiopsidaceae</taxon>
        <taxon>Lipingzhangella</taxon>
    </lineage>
</organism>
<accession>A0A7W7W2K2</accession>
<comment type="caution">
    <text evidence="1">The sequence shown here is derived from an EMBL/GenBank/DDBJ whole genome shotgun (WGS) entry which is preliminary data.</text>
</comment>
<reference evidence="1 2" key="1">
    <citation type="submission" date="2020-08" db="EMBL/GenBank/DDBJ databases">
        <title>Sequencing the genomes of 1000 actinobacteria strains.</title>
        <authorList>
            <person name="Klenk H.-P."/>
        </authorList>
    </citation>
    <scope>NUCLEOTIDE SEQUENCE [LARGE SCALE GENOMIC DNA]</scope>
    <source>
        <strain evidence="1 2">DSM 102030</strain>
    </source>
</reference>
<evidence type="ECO:0000313" key="2">
    <source>
        <dbReference type="Proteomes" id="UP000523007"/>
    </source>
</evidence>
<keyword evidence="2" id="KW-1185">Reference proteome</keyword>
<evidence type="ECO:0000313" key="1">
    <source>
        <dbReference type="EMBL" id="MBB4931861.1"/>
    </source>
</evidence>
<sequence length="121" mass="12782">MSETTAHAGRALVEIIASANMAGPAMIARVIQRDDVTGTPGTADDSPVGNWVLARMHARGVPAREYEWIETFRVYDITGELIAASRITRGVLHALESAVNDGVHPELTSSAVGFAVSVGLL</sequence>
<gene>
    <name evidence="1" type="ORF">F4561_002681</name>
</gene>
<name>A0A7W7W2K2_9ACTN</name>
<dbReference type="AlphaFoldDB" id="A0A7W7W2K2"/>
<dbReference type="EMBL" id="JACHJT010000001">
    <property type="protein sequence ID" value="MBB4931861.1"/>
    <property type="molecule type" value="Genomic_DNA"/>
</dbReference>
<dbReference type="RefSeq" id="WP_184578712.1">
    <property type="nucleotide sequence ID" value="NZ_JACHJT010000001.1"/>
</dbReference>